<sequence length="405" mass="42705">MQRVLIRRLGILVALVSFADFIFGATVVVHMLNGGLTGATIGIALAVSGVLSLAVETPSGAWGDKHGQRRILVIGLVLWGLGLLAFGFAQSMLIFTVALVLWGIGQSCYSGAPTSLVLNRLHEEIGDEGIAGVMRKVHVIRWTASGAAAASVFLTAEHLAVDTTIIVAGALLLPVALWVRLRWPEQRSETKDSTARLLGRGLRLAVTGELRTQMIHAALIGFLLTVLILTWQPLSMETIGLRPESLGLVLLVFTAASAVGAWGTRFTERFGARRVLPIGLVLTCAVMLTVGAGAVATGAALVAAEALTGLLMCLNAIRAQQLFPDALRTTMTSIMSAVLGLSMALGDFVTGLLWEFMGVEAAVRWCALSVAVGCLAVYIADRFKSAANPEVAGEPETFEPVGQRG</sequence>
<feature type="transmembrane region" description="Helical" evidence="5">
    <location>
        <begin position="159"/>
        <end position="179"/>
    </location>
</feature>
<comment type="subcellular location">
    <subcellularLocation>
        <location evidence="1">Cell membrane</location>
        <topology evidence="1">Multi-pass membrane protein</topology>
    </subcellularLocation>
</comment>
<evidence type="ECO:0000256" key="4">
    <source>
        <dbReference type="ARBA" id="ARBA00023136"/>
    </source>
</evidence>
<feature type="transmembrane region" description="Helical" evidence="5">
    <location>
        <begin position="337"/>
        <end position="356"/>
    </location>
</feature>
<dbReference type="RefSeq" id="WP_270110875.1">
    <property type="nucleotide sequence ID" value="NZ_JAPZVP010000011.1"/>
</dbReference>
<evidence type="ECO:0000259" key="6">
    <source>
        <dbReference type="PROSITE" id="PS50850"/>
    </source>
</evidence>
<dbReference type="InterPro" id="IPR020846">
    <property type="entry name" value="MFS_dom"/>
</dbReference>
<evidence type="ECO:0000256" key="2">
    <source>
        <dbReference type="ARBA" id="ARBA00022692"/>
    </source>
</evidence>
<dbReference type="PANTHER" id="PTHR23530:SF1">
    <property type="entry name" value="PERMEASE, MAJOR FACILITATOR SUPERFAMILY-RELATED"/>
    <property type="match status" value="1"/>
</dbReference>
<dbReference type="GO" id="GO:0005886">
    <property type="term" value="C:plasma membrane"/>
    <property type="evidence" value="ECO:0007669"/>
    <property type="project" value="UniProtKB-SubCell"/>
</dbReference>
<evidence type="ECO:0000256" key="5">
    <source>
        <dbReference type="SAM" id="Phobius"/>
    </source>
</evidence>
<dbReference type="SUPFAM" id="SSF103473">
    <property type="entry name" value="MFS general substrate transporter"/>
    <property type="match status" value="1"/>
</dbReference>
<keyword evidence="8" id="KW-1185">Reference proteome</keyword>
<feature type="transmembrane region" description="Helical" evidence="5">
    <location>
        <begin position="362"/>
        <end position="380"/>
    </location>
</feature>
<dbReference type="Pfam" id="PF07690">
    <property type="entry name" value="MFS_1"/>
    <property type="match status" value="1"/>
</dbReference>
<feature type="transmembrane region" description="Helical" evidence="5">
    <location>
        <begin position="214"/>
        <end position="234"/>
    </location>
</feature>
<gene>
    <name evidence="7" type="ORF">O1R50_14885</name>
</gene>
<feature type="transmembrane region" description="Helical" evidence="5">
    <location>
        <begin position="246"/>
        <end position="263"/>
    </location>
</feature>
<reference evidence="7" key="1">
    <citation type="submission" date="2022-12" db="EMBL/GenBank/DDBJ databases">
        <title>Gycomyces niveus sp.nov.,a novel actinomycete isolated from soil in Shouguan.</title>
        <authorList>
            <person name="Yang X."/>
        </authorList>
    </citation>
    <scope>NUCLEOTIDE SEQUENCE</scope>
    <source>
        <strain evidence="7">NEAU-A15</strain>
    </source>
</reference>
<evidence type="ECO:0000256" key="1">
    <source>
        <dbReference type="ARBA" id="ARBA00004651"/>
    </source>
</evidence>
<evidence type="ECO:0000256" key="3">
    <source>
        <dbReference type="ARBA" id="ARBA00022989"/>
    </source>
</evidence>
<accession>A0A9X3SS80</accession>
<evidence type="ECO:0000313" key="8">
    <source>
        <dbReference type="Proteomes" id="UP001146067"/>
    </source>
</evidence>
<keyword evidence="3 5" id="KW-1133">Transmembrane helix</keyword>
<protein>
    <submittedName>
        <fullName evidence="7">MFS transporter</fullName>
    </submittedName>
</protein>
<feature type="domain" description="Major facilitator superfamily (MFS) profile" evidence="6">
    <location>
        <begin position="1"/>
        <end position="384"/>
    </location>
</feature>
<feature type="transmembrane region" description="Helical" evidence="5">
    <location>
        <begin position="76"/>
        <end position="104"/>
    </location>
</feature>
<dbReference type="Proteomes" id="UP001146067">
    <property type="component" value="Unassembled WGS sequence"/>
</dbReference>
<dbReference type="PROSITE" id="PS50850">
    <property type="entry name" value="MFS"/>
    <property type="match status" value="1"/>
</dbReference>
<feature type="transmembrane region" description="Helical" evidence="5">
    <location>
        <begin position="9"/>
        <end position="29"/>
    </location>
</feature>
<comment type="caution">
    <text evidence="7">The sequence shown here is derived from an EMBL/GenBank/DDBJ whole genome shotgun (WGS) entry which is preliminary data.</text>
</comment>
<organism evidence="7 8">
    <name type="scientific">Glycomyces luteolus</name>
    <dbReference type="NCBI Taxonomy" id="2670330"/>
    <lineage>
        <taxon>Bacteria</taxon>
        <taxon>Bacillati</taxon>
        <taxon>Actinomycetota</taxon>
        <taxon>Actinomycetes</taxon>
        <taxon>Glycomycetales</taxon>
        <taxon>Glycomycetaceae</taxon>
        <taxon>Glycomyces</taxon>
    </lineage>
</organism>
<feature type="transmembrane region" description="Helical" evidence="5">
    <location>
        <begin position="275"/>
        <end position="293"/>
    </location>
</feature>
<feature type="transmembrane region" description="Helical" evidence="5">
    <location>
        <begin position="35"/>
        <end position="55"/>
    </location>
</feature>
<keyword evidence="2 5" id="KW-0812">Transmembrane</keyword>
<proteinExistence type="predicted"/>
<name>A0A9X3SS80_9ACTN</name>
<dbReference type="AlphaFoldDB" id="A0A9X3SS80"/>
<dbReference type="InterPro" id="IPR053160">
    <property type="entry name" value="MFS_DHA3_Transporter"/>
</dbReference>
<keyword evidence="4 5" id="KW-0472">Membrane</keyword>
<dbReference type="InterPro" id="IPR036259">
    <property type="entry name" value="MFS_trans_sf"/>
</dbReference>
<dbReference type="GO" id="GO:0022857">
    <property type="term" value="F:transmembrane transporter activity"/>
    <property type="evidence" value="ECO:0007669"/>
    <property type="project" value="InterPro"/>
</dbReference>
<dbReference type="EMBL" id="JAPZVP010000011">
    <property type="protein sequence ID" value="MDA1360914.1"/>
    <property type="molecule type" value="Genomic_DNA"/>
</dbReference>
<dbReference type="PANTHER" id="PTHR23530">
    <property type="entry name" value="TRANSPORT PROTEIN-RELATED"/>
    <property type="match status" value="1"/>
</dbReference>
<evidence type="ECO:0000313" key="7">
    <source>
        <dbReference type="EMBL" id="MDA1360914.1"/>
    </source>
</evidence>
<dbReference type="Gene3D" id="1.20.1250.20">
    <property type="entry name" value="MFS general substrate transporter like domains"/>
    <property type="match status" value="2"/>
</dbReference>
<dbReference type="InterPro" id="IPR011701">
    <property type="entry name" value="MFS"/>
</dbReference>